<keyword evidence="1" id="KW-0472">Membrane</keyword>
<proteinExistence type="predicted"/>
<reference evidence="2 3" key="1">
    <citation type="journal article" date="2023" name="Microbiol. Spectr.">
        <title>Symbiosis of Carpenter Bees with Uncharacterized Lactic Acid Bacteria Showing NAD Auxotrophy.</title>
        <authorList>
            <person name="Kawasaki S."/>
            <person name="Ozawa K."/>
            <person name="Mori T."/>
            <person name="Yamamoto A."/>
            <person name="Ito M."/>
            <person name="Ohkuma M."/>
            <person name="Sakamoto M."/>
            <person name="Matsutani M."/>
        </authorList>
    </citation>
    <scope>NUCLEOTIDE SEQUENCE [LARGE SCALE GENOMIC DNA]</scope>
    <source>
        <strain evidence="2 3">KimH</strain>
    </source>
</reference>
<feature type="transmembrane region" description="Helical" evidence="1">
    <location>
        <begin position="12"/>
        <end position="35"/>
    </location>
</feature>
<evidence type="ECO:0000256" key="1">
    <source>
        <dbReference type="SAM" id="Phobius"/>
    </source>
</evidence>
<name>A0ABN6SGD7_9BIFI</name>
<gene>
    <name evidence="2" type="ORF">KIMH_04270</name>
</gene>
<evidence type="ECO:0000313" key="2">
    <source>
        <dbReference type="EMBL" id="BDR54316.1"/>
    </source>
</evidence>
<keyword evidence="3" id="KW-1185">Reference proteome</keyword>
<dbReference type="EMBL" id="AP026800">
    <property type="protein sequence ID" value="BDR54316.1"/>
    <property type="molecule type" value="Genomic_DNA"/>
</dbReference>
<evidence type="ECO:0000313" key="3">
    <source>
        <dbReference type="Proteomes" id="UP001321748"/>
    </source>
</evidence>
<organism evidence="2 3">
    <name type="scientific">Bombiscardovia apis</name>
    <dbReference type="NCBI Taxonomy" id="2932182"/>
    <lineage>
        <taxon>Bacteria</taxon>
        <taxon>Bacillati</taxon>
        <taxon>Actinomycetota</taxon>
        <taxon>Actinomycetes</taxon>
        <taxon>Bifidobacteriales</taxon>
        <taxon>Bifidobacteriaceae</taxon>
        <taxon>Bombiscardovia</taxon>
    </lineage>
</organism>
<dbReference type="RefSeq" id="WP_317643328.1">
    <property type="nucleotide sequence ID" value="NZ_AP026800.1"/>
</dbReference>
<feature type="transmembrane region" description="Helical" evidence="1">
    <location>
        <begin position="55"/>
        <end position="78"/>
    </location>
</feature>
<accession>A0ABN6SGD7</accession>
<protein>
    <submittedName>
        <fullName evidence="2">Uncharacterized protein</fullName>
    </submittedName>
</protein>
<dbReference type="Proteomes" id="UP001321748">
    <property type="component" value="Chromosome"/>
</dbReference>
<keyword evidence="1" id="KW-1133">Transmembrane helix</keyword>
<keyword evidence="1" id="KW-0812">Transmembrane</keyword>
<sequence>MMNSLDAASAQSLVSIALTVMQWLIFAAILMFGALHTLKGYLDLLQHPELSTAHYVALFYMIPFIIAAVIVVVLLQVLKQH</sequence>